<organism evidence="2 3">
    <name type="scientific">Micrococcus flavus</name>
    <dbReference type="NCBI Taxonomy" id="384602"/>
    <lineage>
        <taxon>Bacteria</taxon>
        <taxon>Bacillati</taxon>
        <taxon>Actinomycetota</taxon>
        <taxon>Actinomycetes</taxon>
        <taxon>Micrococcales</taxon>
        <taxon>Micrococcaceae</taxon>
        <taxon>Micrococcus</taxon>
    </lineage>
</organism>
<dbReference type="RefSeq" id="WP_229667436.1">
    <property type="nucleotide sequence ID" value="NZ_BMLA01000007.1"/>
</dbReference>
<gene>
    <name evidence="2" type="ORF">BJ976_002240</name>
</gene>
<evidence type="ECO:0000313" key="2">
    <source>
        <dbReference type="EMBL" id="MBB4883889.1"/>
    </source>
</evidence>
<keyword evidence="1" id="KW-1133">Transmembrane helix</keyword>
<keyword evidence="1" id="KW-0812">Transmembrane</keyword>
<dbReference type="PANTHER" id="PTHR34821:SF2">
    <property type="entry name" value="INNER MEMBRANE PROTEIN YDCZ"/>
    <property type="match status" value="1"/>
</dbReference>
<proteinExistence type="predicted"/>
<evidence type="ECO:0000256" key="1">
    <source>
        <dbReference type="SAM" id="Phobius"/>
    </source>
</evidence>
<feature type="transmembrane region" description="Helical" evidence="1">
    <location>
        <begin position="275"/>
        <end position="295"/>
    </location>
</feature>
<dbReference type="EMBL" id="JACHMC010000001">
    <property type="protein sequence ID" value="MBB4883889.1"/>
    <property type="molecule type" value="Genomic_DNA"/>
</dbReference>
<feature type="transmembrane region" description="Helical" evidence="1">
    <location>
        <begin position="217"/>
        <end position="242"/>
    </location>
</feature>
<dbReference type="AlphaFoldDB" id="A0A7W7L5I6"/>
<dbReference type="InterPro" id="IPR006750">
    <property type="entry name" value="YdcZ"/>
</dbReference>
<dbReference type="GO" id="GO:0005886">
    <property type="term" value="C:plasma membrane"/>
    <property type="evidence" value="ECO:0007669"/>
    <property type="project" value="TreeGrafter"/>
</dbReference>
<dbReference type="Pfam" id="PF04657">
    <property type="entry name" value="DMT_YdcZ"/>
    <property type="match status" value="2"/>
</dbReference>
<protein>
    <submittedName>
        <fullName evidence="2">Transporter family-2 protein</fullName>
    </submittedName>
</protein>
<feature type="transmembrane region" description="Helical" evidence="1">
    <location>
        <begin position="154"/>
        <end position="172"/>
    </location>
</feature>
<accession>A0A7W7L5I6</accession>
<feature type="transmembrane region" description="Helical" evidence="1">
    <location>
        <begin position="51"/>
        <end position="72"/>
    </location>
</feature>
<feature type="transmembrane region" description="Helical" evidence="1">
    <location>
        <begin position="248"/>
        <end position="268"/>
    </location>
</feature>
<feature type="transmembrane region" description="Helical" evidence="1">
    <location>
        <begin position="178"/>
        <end position="197"/>
    </location>
</feature>
<sequence>MTSPLLPSPPGSPHSPAGTGLLVVLALVAGVAIPLQGRINSAVSLQLGSPVHAALISFSSGLALMTLVWLLLPAGRRSVARIPAAVRAGHVRWWQMLAGMIGAVFVFSQALTIPVIGVAVFTVAVVTGQMLGGMTLDRLGWTPAGVQRISPRRLIGAVLAFVAVVTVVWPSLQSTGSPGAWLLLALVPLLAGAGTSVQQVLNGQQTAHYGNPIPATLLNFVAGTALLAVLTGVTAAASGGLAPPPGAWWMYLSGPLGCVFIGLAAFLVPRVGAFLTTLGMVGGQLLGSLLLDAVAPAPGTHVTGLTVAGTLGALVAMVVASTPQLPVGLRRRRRRAR</sequence>
<reference evidence="2 3" key="1">
    <citation type="submission" date="2020-08" db="EMBL/GenBank/DDBJ databases">
        <title>Sequencing the genomes of 1000 actinobacteria strains.</title>
        <authorList>
            <person name="Klenk H.-P."/>
        </authorList>
    </citation>
    <scope>NUCLEOTIDE SEQUENCE [LARGE SCALE GENOMIC DNA]</scope>
    <source>
        <strain evidence="2 3">DSM 19079</strain>
    </source>
</reference>
<name>A0A7W7L5I6_9MICC</name>
<dbReference type="PANTHER" id="PTHR34821">
    <property type="entry name" value="INNER MEMBRANE PROTEIN YDCZ"/>
    <property type="match status" value="1"/>
</dbReference>
<dbReference type="Proteomes" id="UP000560081">
    <property type="component" value="Unassembled WGS sequence"/>
</dbReference>
<feature type="transmembrane region" description="Helical" evidence="1">
    <location>
        <begin position="21"/>
        <end position="39"/>
    </location>
</feature>
<feature type="transmembrane region" description="Helical" evidence="1">
    <location>
        <begin position="307"/>
        <end position="329"/>
    </location>
</feature>
<keyword evidence="1" id="KW-0472">Membrane</keyword>
<feature type="transmembrane region" description="Helical" evidence="1">
    <location>
        <begin position="116"/>
        <end position="134"/>
    </location>
</feature>
<keyword evidence="3" id="KW-1185">Reference proteome</keyword>
<comment type="caution">
    <text evidence="2">The sequence shown here is derived from an EMBL/GenBank/DDBJ whole genome shotgun (WGS) entry which is preliminary data.</text>
</comment>
<evidence type="ECO:0000313" key="3">
    <source>
        <dbReference type="Proteomes" id="UP000560081"/>
    </source>
</evidence>